<comment type="caution">
    <text evidence="2">The sequence shown here is derived from an EMBL/GenBank/DDBJ whole genome shotgun (WGS) entry which is preliminary data.</text>
</comment>
<keyword evidence="1" id="KW-0812">Transmembrane</keyword>
<dbReference type="RefSeq" id="WP_378050531.1">
    <property type="nucleotide sequence ID" value="NZ_JBHMDN010000028.1"/>
</dbReference>
<evidence type="ECO:0000313" key="3">
    <source>
        <dbReference type="Proteomes" id="UP001596378"/>
    </source>
</evidence>
<reference evidence="3" key="1">
    <citation type="journal article" date="2019" name="Int. J. Syst. Evol. Microbiol.">
        <title>The Global Catalogue of Microorganisms (GCM) 10K type strain sequencing project: providing services to taxonomists for standard genome sequencing and annotation.</title>
        <authorList>
            <consortium name="The Broad Institute Genomics Platform"/>
            <consortium name="The Broad Institute Genome Sequencing Center for Infectious Disease"/>
            <person name="Wu L."/>
            <person name="Ma J."/>
        </authorList>
    </citation>
    <scope>NUCLEOTIDE SEQUENCE [LARGE SCALE GENOMIC DNA]</scope>
    <source>
        <strain evidence="3">KCTC 12907</strain>
    </source>
</reference>
<accession>A0ABW2F8D6</accession>
<evidence type="ECO:0000313" key="2">
    <source>
        <dbReference type="EMBL" id="MFC7147250.1"/>
    </source>
</evidence>
<gene>
    <name evidence="2" type="ORF">ACFQMJ_01775</name>
</gene>
<keyword evidence="1" id="KW-1133">Transmembrane helix</keyword>
<keyword evidence="3" id="KW-1185">Reference proteome</keyword>
<evidence type="ECO:0000256" key="1">
    <source>
        <dbReference type="SAM" id="Phobius"/>
    </source>
</evidence>
<proteinExistence type="predicted"/>
<keyword evidence="1" id="KW-0472">Membrane</keyword>
<sequence length="122" mass="13500">MKTKELTAAEFASKFGTDAVSAGSFSYYECDGGIGIVKDNRSKSIEVVVASGARPPELSPEDELQLLSLVCGEYEEEVAIPLGDSLFDYEARDRKVRYRLYAIWAAFSLFVLACLVVYVGYY</sequence>
<dbReference type="EMBL" id="JBHTAI010000001">
    <property type="protein sequence ID" value="MFC7147250.1"/>
    <property type="molecule type" value="Genomic_DNA"/>
</dbReference>
<name>A0ABW2F8D6_9BACL</name>
<dbReference type="Proteomes" id="UP001596378">
    <property type="component" value="Unassembled WGS sequence"/>
</dbReference>
<protein>
    <submittedName>
        <fullName evidence="2">Uncharacterized protein</fullName>
    </submittedName>
</protein>
<organism evidence="2 3">
    <name type="scientific">Cohnella cellulosilytica</name>
    <dbReference type="NCBI Taxonomy" id="986710"/>
    <lineage>
        <taxon>Bacteria</taxon>
        <taxon>Bacillati</taxon>
        <taxon>Bacillota</taxon>
        <taxon>Bacilli</taxon>
        <taxon>Bacillales</taxon>
        <taxon>Paenibacillaceae</taxon>
        <taxon>Cohnella</taxon>
    </lineage>
</organism>
<feature type="transmembrane region" description="Helical" evidence="1">
    <location>
        <begin position="100"/>
        <end position="121"/>
    </location>
</feature>